<name>A0A5C6AQN1_9BACT</name>
<dbReference type="EC" id="3.4.21.107" evidence="5"/>
<dbReference type="GO" id="GO:0004252">
    <property type="term" value="F:serine-type endopeptidase activity"/>
    <property type="evidence" value="ECO:0007669"/>
    <property type="project" value="InterPro"/>
</dbReference>
<organism evidence="5 6">
    <name type="scientific">Neorhodopirellula pilleata</name>
    <dbReference type="NCBI Taxonomy" id="2714738"/>
    <lineage>
        <taxon>Bacteria</taxon>
        <taxon>Pseudomonadati</taxon>
        <taxon>Planctomycetota</taxon>
        <taxon>Planctomycetia</taxon>
        <taxon>Pirellulales</taxon>
        <taxon>Pirellulaceae</taxon>
        <taxon>Neorhodopirellula</taxon>
    </lineage>
</organism>
<evidence type="ECO:0000256" key="4">
    <source>
        <dbReference type="SAM" id="Phobius"/>
    </source>
</evidence>
<keyword evidence="4" id="KW-0472">Membrane</keyword>
<feature type="compositionally biased region" description="Polar residues" evidence="3">
    <location>
        <begin position="579"/>
        <end position="590"/>
    </location>
</feature>
<keyword evidence="4" id="KW-1133">Transmembrane helix</keyword>
<dbReference type="InterPro" id="IPR009003">
    <property type="entry name" value="Peptidase_S1_PA"/>
</dbReference>
<accession>A0A5C6AQN1</accession>
<proteinExistence type="predicted"/>
<evidence type="ECO:0000256" key="2">
    <source>
        <dbReference type="ARBA" id="ARBA00022801"/>
    </source>
</evidence>
<dbReference type="GO" id="GO:0006508">
    <property type="term" value="P:proteolysis"/>
    <property type="evidence" value="ECO:0007669"/>
    <property type="project" value="UniProtKB-KW"/>
</dbReference>
<dbReference type="OrthoDB" id="1522627at2"/>
<dbReference type="PANTHER" id="PTHR43343">
    <property type="entry name" value="PEPTIDASE S12"/>
    <property type="match status" value="1"/>
</dbReference>
<dbReference type="Proteomes" id="UP000316213">
    <property type="component" value="Unassembled WGS sequence"/>
</dbReference>
<keyword evidence="1 5" id="KW-0645">Protease</keyword>
<evidence type="ECO:0000313" key="6">
    <source>
        <dbReference type="Proteomes" id="UP000316213"/>
    </source>
</evidence>
<feature type="compositionally biased region" description="Basic and acidic residues" evidence="3">
    <location>
        <begin position="559"/>
        <end position="578"/>
    </location>
</feature>
<dbReference type="RefSeq" id="WP_146576814.1">
    <property type="nucleotide sequence ID" value="NZ_SJPM01000002.1"/>
</dbReference>
<evidence type="ECO:0000256" key="3">
    <source>
        <dbReference type="SAM" id="MobiDB-lite"/>
    </source>
</evidence>
<dbReference type="InterPro" id="IPR051201">
    <property type="entry name" value="Chloro_Bact_Ser_Proteases"/>
</dbReference>
<keyword evidence="4" id="KW-0812">Transmembrane</keyword>
<dbReference type="PANTHER" id="PTHR43343:SF3">
    <property type="entry name" value="PROTEASE DO-LIKE 8, CHLOROPLASTIC"/>
    <property type="match status" value="1"/>
</dbReference>
<keyword evidence="6" id="KW-1185">Reference proteome</keyword>
<gene>
    <name evidence="5" type="primary">htrB_1</name>
    <name evidence="5" type="ORF">Pla100_12640</name>
</gene>
<protein>
    <submittedName>
        <fullName evidence="5">Serine protease Do-like HtrB</fullName>
        <ecNumber evidence="5">3.4.21.107</ecNumber>
    </submittedName>
</protein>
<feature type="region of interest" description="Disordered" evidence="3">
    <location>
        <begin position="540"/>
        <end position="590"/>
    </location>
</feature>
<evidence type="ECO:0000256" key="1">
    <source>
        <dbReference type="ARBA" id="ARBA00022670"/>
    </source>
</evidence>
<comment type="caution">
    <text evidence="5">The sequence shown here is derived from an EMBL/GenBank/DDBJ whole genome shotgun (WGS) entry which is preliminary data.</text>
</comment>
<reference evidence="5 6" key="1">
    <citation type="submission" date="2019-02" db="EMBL/GenBank/DDBJ databases">
        <title>Deep-cultivation of Planctomycetes and their phenomic and genomic characterization uncovers novel biology.</title>
        <authorList>
            <person name="Wiegand S."/>
            <person name="Jogler M."/>
            <person name="Boedeker C."/>
            <person name="Pinto D."/>
            <person name="Vollmers J."/>
            <person name="Rivas-Marin E."/>
            <person name="Kohn T."/>
            <person name="Peeters S.H."/>
            <person name="Heuer A."/>
            <person name="Rast P."/>
            <person name="Oberbeckmann S."/>
            <person name="Bunk B."/>
            <person name="Jeske O."/>
            <person name="Meyerdierks A."/>
            <person name="Storesund J.E."/>
            <person name="Kallscheuer N."/>
            <person name="Luecker S."/>
            <person name="Lage O.M."/>
            <person name="Pohl T."/>
            <person name="Merkel B.J."/>
            <person name="Hornburger P."/>
            <person name="Mueller R.-W."/>
            <person name="Bruemmer F."/>
            <person name="Labrenz M."/>
            <person name="Spormann A.M."/>
            <person name="Op Den Camp H."/>
            <person name="Overmann J."/>
            <person name="Amann R."/>
            <person name="Jetten M.S.M."/>
            <person name="Mascher T."/>
            <person name="Medema M.H."/>
            <person name="Devos D.P."/>
            <person name="Kaster A.-K."/>
            <person name="Ovreas L."/>
            <person name="Rohde M."/>
            <person name="Galperin M.Y."/>
            <person name="Jogler C."/>
        </authorList>
    </citation>
    <scope>NUCLEOTIDE SEQUENCE [LARGE SCALE GENOMIC DNA]</scope>
    <source>
        <strain evidence="5 6">Pla100</strain>
    </source>
</reference>
<dbReference type="Gene3D" id="2.40.10.120">
    <property type="match status" value="1"/>
</dbReference>
<dbReference type="PRINTS" id="PR00834">
    <property type="entry name" value="PROTEASES2C"/>
</dbReference>
<dbReference type="Pfam" id="PF13365">
    <property type="entry name" value="Trypsin_2"/>
    <property type="match status" value="1"/>
</dbReference>
<dbReference type="AlphaFoldDB" id="A0A5C6AQN1"/>
<dbReference type="EMBL" id="SJPM01000002">
    <property type="protein sequence ID" value="TWU01529.1"/>
    <property type="molecule type" value="Genomic_DNA"/>
</dbReference>
<dbReference type="SUPFAM" id="SSF50494">
    <property type="entry name" value="Trypsin-like serine proteases"/>
    <property type="match status" value="1"/>
</dbReference>
<feature type="transmembrane region" description="Helical" evidence="4">
    <location>
        <begin position="12"/>
        <end position="34"/>
    </location>
</feature>
<sequence precursor="true">MTSLIIDPGRWRLALVMPLLFLLIVFGLGSFSIAPELQLIAGPPALGPEVPKSLDPIESAVTYLWEPDQRLVYEFEIEAEVGSHSVSYRGRNSIRPTVHQPIVIATEEETGEGSGSGFVIHPEGVVVTCAHVVKGATSIRATVGETQFDATVIQLDFANDLAVLRLDGQDLPYVKFADSDDVRLGEEVRAIGYPLSDVLGETIKVSKGEISGRGGLLGTDALQIDATINPGNSGGPLVDDSARLIGVTNSMLAGTGISEVGFAIPSNKVIEMVNKLDIPIEKQTEPKVLSAPDAIDRISAATVLLKVQMGPKGLGIERPHELTYSSYWYTSSSSASASIYLKTPQHEHHNGTIQIDSSGKTIRDDEQAMLPLLLGNVSRVGIEMLPNSSPGRTVSTSLLVFPEINARQRNMERDPYGFDRFASRHRAPWIRQQVPPRTSNAIFGTETTTIVLGEPSPEGIEVNKTYSIHVEGETKDTSPLNVTGSGKGMFDPIARRMKNMDYEMTIKVHQDNLTLRIPISMTYRLLDDAMLEKERIDAEALKKKQQQDSARASGFRSLEPPERASNDDAKTESVKEIPESSSLNQFDFDQ</sequence>
<dbReference type="InterPro" id="IPR001940">
    <property type="entry name" value="Peptidase_S1C"/>
</dbReference>
<keyword evidence="2 5" id="KW-0378">Hydrolase</keyword>
<evidence type="ECO:0000313" key="5">
    <source>
        <dbReference type="EMBL" id="TWU01529.1"/>
    </source>
</evidence>